<protein>
    <submittedName>
        <fullName evidence="4">ATP-binding protein</fullName>
    </submittedName>
    <submittedName>
        <fullName evidence="3">Serine-protein kinase RsbW</fullName>
        <ecNumber evidence="3">2.7.11.1</ecNumber>
    </submittedName>
</protein>
<dbReference type="Pfam" id="PF13581">
    <property type="entry name" value="HATPase_c_2"/>
    <property type="match status" value="1"/>
</dbReference>
<organism evidence="4 6">
    <name type="scientific">Rhodococcus aetherivorans</name>
    <dbReference type="NCBI Taxonomy" id="191292"/>
    <lineage>
        <taxon>Bacteria</taxon>
        <taxon>Bacillati</taxon>
        <taxon>Actinomycetota</taxon>
        <taxon>Actinomycetes</taxon>
        <taxon>Mycobacteriales</taxon>
        <taxon>Nocardiaceae</taxon>
        <taxon>Rhodococcus</taxon>
    </lineage>
</organism>
<dbReference type="Proteomes" id="UP001163947">
    <property type="component" value="Chromosome"/>
</dbReference>
<dbReference type="InterPro" id="IPR036890">
    <property type="entry name" value="HATPase_C_sf"/>
</dbReference>
<keyword evidence="3" id="KW-0418">Kinase</keyword>
<keyword evidence="4" id="KW-0067">ATP-binding</keyword>
<dbReference type="GeneID" id="83620547"/>
<reference evidence="3 5" key="1">
    <citation type="journal article" date="2018" name="Biodegradation">
        <title>1,4-Dioxane degradation characteristics of Rhodococcus aetherivorans JCM 14343.</title>
        <authorList>
            <person name="Inoue D."/>
            <person name="Tsunoda T."/>
            <person name="Yamamoto N."/>
            <person name="Ike M."/>
            <person name="Sei K."/>
        </authorList>
    </citation>
    <scope>NUCLEOTIDE SEQUENCE [LARGE SCALE GENOMIC DNA]</scope>
    <source>
        <strain evidence="3 5">JCM 14343</strain>
    </source>
</reference>
<accession>A0A0F6YA77</accession>
<evidence type="ECO:0000313" key="4">
    <source>
        <dbReference type="EMBL" id="UYF95871.1"/>
    </source>
</evidence>
<keyword evidence="1" id="KW-0723">Serine/threonine-protein kinase</keyword>
<dbReference type="Proteomes" id="UP000325466">
    <property type="component" value="Unassembled WGS sequence"/>
</dbReference>
<reference evidence="3" key="2">
    <citation type="submission" date="2019-10" db="EMBL/GenBank/DDBJ databases">
        <title>Draft genome sequence of Rhodococcus aetherivorans JCM 14343.</title>
        <authorList>
            <person name="Inoue D."/>
            <person name="Nakazawa M."/>
            <person name="Yamamoto N."/>
            <person name="Sei K."/>
            <person name="Ike M."/>
        </authorList>
    </citation>
    <scope>NUCLEOTIDE SEQUENCE</scope>
    <source>
        <strain evidence="3">JCM 14343</strain>
    </source>
</reference>
<evidence type="ECO:0000313" key="5">
    <source>
        <dbReference type="Proteomes" id="UP000325466"/>
    </source>
</evidence>
<keyword evidence="4" id="KW-0547">Nucleotide-binding</keyword>
<dbReference type="PANTHER" id="PTHR35526">
    <property type="entry name" value="ANTI-SIGMA-F FACTOR RSBW-RELATED"/>
    <property type="match status" value="1"/>
</dbReference>
<keyword evidence="5" id="KW-1185">Reference proteome</keyword>
<keyword evidence="3" id="KW-0808">Transferase</keyword>
<proteinExistence type="predicted"/>
<dbReference type="Gene3D" id="3.30.565.10">
    <property type="entry name" value="Histidine kinase-like ATPase, C-terminal domain"/>
    <property type="match status" value="1"/>
</dbReference>
<feature type="domain" description="Histidine kinase/HSP90-like ATPase" evidence="2">
    <location>
        <begin position="23"/>
        <end position="131"/>
    </location>
</feature>
<dbReference type="EC" id="2.7.11.1" evidence="3"/>
<dbReference type="PANTHER" id="PTHR35526:SF3">
    <property type="entry name" value="ANTI-SIGMA-F FACTOR RSBW"/>
    <property type="match status" value="1"/>
</dbReference>
<dbReference type="EMBL" id="CP106982">
    <property type="protein sequence ID" value="UYF95871.1"/>
    <property type="molecule type" value="Genomic_DNA"/>
</dbReference>
<dbReference type="InterPro" id="IPR050267">
    <property type="entry name" value="Anti-sigma-factor_SerPK"/>
</dbReference>
<gene>
    <name evidence="4" type="ORF">OCS65_08980</name>
    <name evidence="3" type="ORF">RAJCM14343_5584</name>
</gene>
<dbReference type="AlphaFoldDB" id="A0A059MLP0"/>
<reference evidence="4" key="3">
    <citation type="submission" date="2022-09" db="EMBL/GenBank/DDBJ databases">
        <title>The genome sequence of Rhodococcus aetherivorans N1.</title>
        <authorList>
            <person name="Jiang W."/>
        </authorList>
    </citation>
    <scope>NUCLEOTIDE SEQUENCE</scope>
    <source>
        <strain evidence="4">N1</strain>
    </source>
</reference>
<evidence type="ECO:0000259" key="2">
    <source>
        <dbReference type="Pfam" id="PF13581"/>
    </source>
</evidence>
<dbReference type="InterPro" id="IPR003594">
    <property type="entry name" value="HATPase_dom"/>
</dbReference>
<name>A0A059MLP0_9NOCA</name>
<evidence type="ECO:0000313" key="3">
    <source>
        <dbReference type="EMBL" id="GES40301.1"/>
    </source>
</evidence>
<dbReference type="RefSeq" id="WP_029545248.1">
    <property type="nucleotide sequence ID" value="NZ_BAAAYP010000009.1"/>
</dbReference>
<dbReference type="GO" id="GO:0005524">
    <property type="term" value="F:ATP binding"/>
    <property type="evidence" value="ECO:0007669"/>
    <property type="project" value="UniProtKB-KW"/>
</dbReference>
<evidence type="ECO:0000256" key="1">
    <source>
        <dbReference type="ARBA" id="ARBA00022527"/>
    </source>
</evidence>
<evidence type="ECO:0000313" key="6">
    <source>
        <dbReference type="Proteomes" id="UP001163947"/>
    </source>
</evidence>
<accession>A0A059MLP0</accession>
<dbReference type="GO" id="GO:0004674">
    <property type="term" value="F:protein serine/threonine kinase activity"/>
    <property type="evidence" value="ECO:0007669"/>
    <property type="project" value="UniProtKB-KW"/>
</dbReference>
<dbReference type="KEGG" id="rav:AAT18_19735"/>
<sequence length="143" mass="14879">MANTASIDSALERTHPVVELRVRAEPGQLPVLRAVAAAIALQQGFDLDAVADVKLAIDEAGTRLITRAPQGATLSCRFQAMPPALRISASAPTVDGGLTADSRTFGWHVLNALADSVEVNVDESDEGSVTTIDVSLTDSSAVL</sequence>
<dbReference type="EMBL" id="BLAH01000197">
    <property type="protein sequence ID" value="GES40301.1"/>
    <property type="molecule type" value="Genomic_DNA"/>
</dbReference>